<dbReference type="AlphaFoldDB" id="A0A136IM34"/>
<sequence>MDADGGLEHGAQGPARLRKVSHPPAPARLTDFPPPPPPAYRVYVAGVVLWAAVMVFTIALHSRAVPIPLTTLSQGPRYDRTLVKHPAHMPYGLGEYVFQLNASTHVLRRRDMGVEKARRSFGKDPREWVQNDPVFRAKMDDPRAGDWQPYESDDRNGLRFLTAPVVVSSPARRTQEWKSVERHHMFALEYGTGAVLHAVYHPAEGKTLGAESDEQLAEAWERPWKYQTPGAWGWDVTSVGGRFAWRPTLSIIQVEPAKQHKGDLGPDWVDIYGITPEGAMMRRSLIVVDGGFQRWLGDWTVLVPAGAVGEVGVAVNYYASGTSYGEVHVVAIVDGGYHHTVEAHGPKRLEGKGTPLGLPPDCQHLSVDELGFPHVEVWGRVEAEIIAVCAGRIWHKTRDGAGEWSAEWTPFGDGLNDFSHRTSSGAVRLKAHGLSSYGTPWTTLLVEAEETGDVYTITRYNPAYLYVEEEGQKAGSQIFHWARWRGSSWGKETLGW</sequence>
<protein>
    <submittedName>
        <fullName evidence="2">Uncharacterized protein</fullName>
    </submittedName>
</protein>
<name>A0A136IM34_9PEZI</name>
<dbReference type="InParanoid" id="A0A136IM34"/>
<gene>
    <name evidence="2" type="ORF">Micbo1qcDRAFT_168843</name>
</gene>
<dbReference type="Proteomes" id="UP000070501">
    <property type="component" value="Unassembled WGS sequence"/>
</dbReference>
<accession>A0A136IM34</accession>
<proteinExistence type="predicted"/>
<evidence type="ECO:0000313" key="3">
    <source>
        <dbReference type="Proteomes" id="UP000070501"/>
    </source>
</evidence>
<evidence type="ECO:0000256" key="1">
    <source>
        <dbReference type="SAM" id="MobiDB-lite"/>
    </source>
</evidence>
<organism evidence="2 3">
    <name type="scientific">Microdochium bolleyi</name>
    <dbReference type="NCBI Taxonomy" id="196109"/>
    <lineage>
        <taxon>Eukaryota</taxon>
        <taxon>Fungi</taxon>
        <taxon>Dikarya</taxon>
        <taxon>Ascomycota</taxon>
        <taxon>Pezizomycotina</taxon>
        <taxon>Sordariomycetes</taxon>
        <taxon>Xylariomycetidae</taxon>
        <taxon>Xylariales</taxon>
        <taxon>Microdochiaceae</taxon>
        <taxon>Microdochium</taxon>
    </lineage>
</organism>
<feature type="region of interest" description="Disordered" evidence="1">
    <location>
        <begin position="1"/>
        <end position="32"/>
    </location>
</feature>
<dbReference type="EMBL" id="KQ964271">
    <property type="protein sequence ID" value="KXJ86022.1"/>
    <property type="molecule type" value="Genomic_DNA"/>
</dbReference>
<evidence type="ECO:0000313" key="2">
    <source>
        <dbReference type="EMBL" id="KXJ86022.1"/>
    </source>
</evidence>
<keyword evidence="3" id="KW-1185">Reference proteome</keyword>
<reference evidence="3" key="1">
    <citation type="submission" date="2016-02" db="EMBL/GenBank/DDBJ databases">
        <title>Draft genome sequence of Microdochium bolleyi, a fungal endophyte of beachgrass.</title>
        <authorList>
            <consortium name="DOE Joint Genome Institute"/>
            <person name="David A.S."/>
            <person name="May G."/>
            <person name="Haridas S."/>
            <person name="Lim J."/>
            <person name="Wang M."/>
            <person name="Labutti K."/>
            <person name="Lipzen A."/>
            <person name="Barry K."/>
            <person name="Grigoriev I.V."/>
        </authorList>
    </citation>
    <scope>NUCLEOTIDE SEQUENCE [LARGE SCALE GENOMIC DNA]</scope>
    <source>
        <strain evidence="3">J235TASD1</strain>
    </source>
</reference>
<dbReference type="OrthoDB" id="10497236at2759"/>